<dbReference type="Gene3D" id="2.40.50.100">
    <property type="match status" value="1"/>
</dbReference>
<dbReference type="Gene3D" id="2.40.420.20">
    <property type="match status" value="1"/>
</dbReference>
<dbReference type="SUPFAM" id="SSF111369">
    <property type="entry name" value="HlyD-like secretion proteins"/>
    <property type="match status" value="1"/>
</dbReference>
<name>A0ABT0PGL6_9GAMM</name>
<dbReference type="EMBL" id="JAMFLX010000013">
    <property type="protein sequence ID" value="MCL6270460.1"/>
    <property type="molecule type" value="Genomic_DNA"/>
</dbReference>
<sequence>MASANPVRSVEAVRARYIEASRPINISALLAYKSTQKLSFKVGGLVSEILVDEGDAVIKGQVLARLDVEEVAAQVGEAEARYDNALRTVERMKKLYKKKVVSLDQLQDAETELDVISSQLSVARFNLRYSEIKAPGNGRIIRKSIEINEFVSPNQTALILSDESRGWIMRTGLSDRKVVRVQKGDPVSVRFDPWPLQVFQGAISSISEAAEERSGLFEVEIALEPTDKRLRDGYIGRIHIEPGKTHKVILLPALSLVSANSSAGVIYVMNPDRSVSLRRVQVHYLEGSEVAVSGEIEENEKIITTGAEFLNNGDKVRVLGVTETSLSGSDGE</sequence>
<dbReference type="InterPro" id="IPR058647">
    <property type="entry name" value="BSH_CzcB-like"/>
</dbReference>
<protein>
    <submittedName>
        <fullName evidence="4">Efflux RND transporter periplasmic adaptor subunit</fullName>
    </submittedName>
</protein>
<dbReference type="RefSeq" id="WP_249699679.1">
    <property type="nucleotide sequence ID" value="NZ_JAMFLX010000013.1"/>
</dbReference>
<accession>A0ABT0PGL6</accession>
<dbReference type="Proteomes" id="UP001203338">
    <property type="component" value="Unassembled WGS sequence"/>
</dbReference>
<organism evidence="4 5">
    <name type="scientific">Parendozoicomonas callyspongiae</name>
    <dbReference type="NCBI Taxonomy" id="2942213"/>
    <lineage>
        <taxon>Bacteria</taxon>
        <taxon>Pseudomonadati</taxon>
        <taxon>Pseudomonadota</taxon>
        <taxon>Gammaproteobacteria</taxon>
        <taxon>Oceanospirillales</taxon>
        <taxon>Endozoicomonadaceae</taxon>
        <taxon>Parendozoicomonas</taxon>
    </lineage>
</organism>
<dbReference type="PANTHER" id="PTHR30469:SF15">
    <property type="entry name" value="HLYD FAMILY OF SECRETION PROTEINS"/>
    <property type="match status" value="1"/>
</dbReference>
<evidence type="ECO:0000259" key="3">
    <source>
        <dbReference type="Pfam" id="PF25973"/>
    </source>
</evidence>
<keyword evidence="2" id="KW-0175">Coiled coil</keyword>
<evidence type="ECO:0000256" key="2">
    <source>
        <dbReference type="SAM" id="Coils"/>
    </source>
</evidence>
<dbReference type="Gene3D" id="1.10.287.470">
    <property type="entry name" value="Helix hairpin bin"/>
    <property type="match status" value="1"/>
</dbReference>
<evidence type="ECO:0000313" key="5">
    <source>
        <dbReference type="Proteomes" id="UP001203338"/>
    </source>
</evidence>
<feature type="coiled-coil region" evidence="2">
    <location>
        <begin position="68"/>
        <end position="95"/>
    </location>
</feature>
<proteinExistence type="inferred from homology"/>
<feature type="domain" description="CzcB-like barrel-sandwich hybrid" evidence="3">
    <location>
        <begin position="36"/>
        <end position="162"/>
    </location>
</feature>
<dbReference type="InterPro" id="IPR006143">
    <property type="entry name" value="RND_pump_MFP"/>
</dbReference>
<dbReference type="Gene3D" id="2.40.30.170">
    <property type="match status" value="1"/>
</dbReference>
<reference evidence="4 5" key="1">
    <citation type="submission" date="2022-05" db="EMBL/GenBank/DDBJ databases">
        <authorList>
            <person name="Park J.-S."/>
        </authorList>
    </citation>
    <scope>NUCLEOTIDE SEQUENCE [LARGE SCALE GENOMIC DNA]</scope>
    <source>
        <strain evidence="4 5">2012CJ34-2</strain>
    </source>
</reference>
<comment type="caution">
    <text evidence="4">The sequence shown here is derived from an EMBL/GenBank/DDBJ whole genome shotgun (WGS) entry which is preliminary data.</text>
</comment>
<gene>
    <name evidence="4" type="ORF">M3P05_11060</name>
</gene>
<evidence type="ECO:0000256" key="1">
    <source>
        <dbReference type="ARBA" id="ARBA00009477"/>
    </source>
</evidence>
<comment type="similarity">
    <text evidence="1">Belongs to the membrane fusion protein (MFP) (TC 8.A.1) family.</text>
</comment>
<evidence type="ECO:0000313" key="4">
    <source>
        <dbReference type="EMBL" id="MCL6270460.1"/>
    </source>
</evidence>
<dbReference type="PANTHER" id="PTHR30469">
    <property type="entry name" value="MULTIDRUG RESISTANCE PROTEIN MDTA"/>
    <property type="match status" value="1"/>
</dbReference>
<dbReference type="Pfam" id="PF25973">
    <property type="entry name" value="BSH_CzcB"/>
    <property type="match status" value="1"/>
</dbReference>
<keyword evidence="5" id="KW-1185">Reference proteome</keyword>
<dbReference type="NCBIfam" id="TIGR01730">
    <property type="entry name" value="RND_mfp"/>
    <property type="match status" value="1"/>
</dbReference>